<evidence type="ECO:0000313" key="12">
    <source>
        <dbReference type="EMBL" id="EDO47325.1"/>
    </source>
</evidence>
<feature type="domain" description="Calcineurin-like phosphoesterase" evidence="11">
    <location>
        <begin position="49"/>
        <end position="293"/>
    </location>
</feature>
<keyword evidence="4 10" id="KW-0812">Transmembrane</keyword>
<evidence type="ECO:0000256" key="5">
    <source>
        <dbReference type="ARBA" id="ARBA00022723"/>
    </source>
</evidence>
<dbReference type="eggNOG" id="KOG3662">
    <property type="taxonomic scope" value="Eukaryota"/>
</dbReference>
<dbReference type="InterPro" id="IPR004843">
    <property type="entry name" value="Calcineurin-like_PHP"/>
</dbReference>
<dbReference type="InterPro" id="IPR033308">
    <property type="entry name" value="PGAP5/Cdc1/Ted1"/>
</dbReference>
<evidence type="ECO:0000256" key="10">
    <source>
        <dbReference type="SAM" id="Phobius"/>
    </source>
</evidence>
<dbReference type="PANTHER" id="PTHR13315:SF0">
    <property type="entry name" value="METALLOPHOSPHOESTERASE 1"/>
    <property type="match status" value="1"/>
</dbReference>
<evidence type="ECO:0000256" key="6">
    <source>
        <dbReference type="ARBA" id="ARBA00022801"/>
    </source>
</evidence>
<dbReference type="GO" id="GO:0016020">
    <property type="term" value="C:membrane"/>
    <property type="evidence" value="ECO:0007669"/>
    <property type="project" value="UniProtKB-SubCell"/>
</dbReference>
<dbReference type="InParanoid" id="A7RME0"/>
<name>A7RME0_NEMVE</name>
<dbReference type="OMA" id="LHCMKYP"/>
<organism evidence="12 13">
    <name type="scientific">Nematostella vectensis</name>
    <name type="common">Starlet sea anemone</name>
    <dbReference type="NCBI Taxonomy" id="45351"/>
    <lineage>
        <taxon>Eukaryota</taxon>
        <taxon>Metazoa</taxon>
        <taxon>Cnidaria</taxon>
        <taxon>Anthozoa</taxon>
        <taxon>Hexacorallia</taxon>
        <taxon>Actiniaria</taxon>
        <taxon>Edwardsiidae</taxon>
        <taxon>Nematostella</taxon>
    </lineage>
</organism>
<feature type="transmembrane region" description="Helical" evidence="10">
    <location>
        <begin position="9"/>
        <end position="28"/>
    </location>
</feature>
<dbReference type="AlphaFoldDB" id="A7RME0"/>
<dbReference type="PhylomeDB" id="A7RME0"/>
<evidence type="ECO:0000256" key="2">
    <source>
        <dbReference type="ARBA" id="ARBA00004141"/>
    </source>
</evidence>
<gene>
    <name evidence="12" type="ORF">NEMVEDRAFT_v1g234206</name>
</gene>
<keyword evidence="8 10" id="KW-0472">Membrane</keyword>
<dbReference type="GO" id="GO:0006888">
    <property type="term" value="P:endoplasmic reticulum to Golgi vesicle-mediated transport"/>
    <property type="evidence" value="ECO:0007669"/>
    <property type="project" value="InterPro"/>
</dbReference>
<dbReference type="Proteomes" id="UP000001593">
    <property type="component" value="Unassembled WGS sequence"/>
</dbReference>
<evidence type="ECO:0000256" key="3">
    <source>
        <dbReference type="ARBA" id="ARBA00008895"/>
    </source>
</evidence>
<dbReference type="Gene3D" id="3.60.21.10">
    <property type="match status" value="1"/>
</dbReference>
<evidence type="ECO:0000313" key="13">
    <source>
        <dbReference type="Proteomes" id="UP000001593"/>
    </source>
</evidence>
<proteinExistence type="inferred from homology"/>
<keyword evidence="7 10" id="KW-1133">Transmembrane helix</keyword>
<dbReference type="PANTHER" id="PTHR13315">
    <property type="entry name" value="METALLO PHOSPHOESTERASE RELATED"/>
    <property type="match status" value="1"/>
</dbReference>
<protein>
    <recommendedName>
        <fullName evidence="11">Calcineurin-like phosphoesterase domain-containing protein</fullName>
    </recommendedName>
</protein>
<dbReference type="FunCoup" id="A7RME0">
    <property type="interactions" value="245"/>
</dbReference>
<feature type="transmembrane region" description="Helical" evidence="10">
    <location>
        <begin position="345"/>
        <end position="371"/>
    </location>
</feature>
<dbReference type="STRING" id="45351.A7RME0"/>
<dbReference type="GO" id="GO:0046872">
    <property type="term" value="F:metal ion binding"/>
    <property type="evidence" value="ECO:0007669"/>
    <property type="project" value="UniProtKB-KW"/>
</dbReference>
<comment type="cofactor">
    <cofactor evidence="1">
        <name>Mn(2+)</name>
        <dbReference type="ChEBI" id="CHEBI:29035"/>
    </cofactor>
</comment>
<dbReference type="Pfam" id="PF00149">
    <property type="entry name" value="Metallophos"/>
    <property type="match status" value="1"/>
</dbReference>
<dbReference type="InterPro" id="IPR029052">
    <property type="entry name" value="Metallo-depent_PP-like"/>
</dbReference>
<dbReference type="EMBL" id="DS469520">
    <property type="protein sequence ID" value="EDO47325.1"/>
    <property type="molecule type" value="Genomic_DNA"/>
</dbReference>
<accession>A7RME0</accession>
<evidence type="ECO:0000256" key="1">
    <source>
        <dbReference type="ARBA" id="ARBA00001936"/>
    </source>
</evidence>
<evidence type="ECO:0000259" key="11">
    <source>
        <dbReference type="Pfam" id="PF00149"/>
    </source>
</evidence>
<evidence type="ECO:0000256" key="9">
    <source>
        <dbReference type="ARBA" id="ARBA00023211"/>
    </source>
</evidence>
<evidence type="ECO:0000256" key="4">
    <source>
        <dbReference type="ARBA" id="ARBA00022692"/>
    </source>
</evidence>
<evidence type="ECO:0000256" key="8">
    <source>
        <dbReference type="ARBA" id="ARBA00023136"/>
    </source>
</evidence>
<dbReference type="CDD" id="cd08165">
    <property type="entry name" value="MPP_MPPE1"/>
    <property type="match status" value="1"/>
</dbReference>
<keyword evidence="6" id="KW-0378">Hydrolase</keyword>
<keyword evidence="13" id="KW-1185">Reference proteome</keyword>
<dbReference type="SUPFAM" id="SSF56300">
    <property type="entry name" value="Metallo-dependent phosphatases"/>
    <property type="match status" value="1"/>
</dbReference>
<dbReference type="HOGENOM" id="CLU_047168_2_0_1"/>
<dbReference type="GO" id="GO:0005793">
    <property type="term" value="C:endoplasmic reticulum-Golgi intermediate compartment"/>
    <property type="evidence" value="ECO:0007669"/>
    <property type="project" value="InterPro"/>
</dbReference>
<comment type="subcellular location">
    <subcellularLocation>
        <location evidence="2">Membrane</location>
        <topology evidence="2">Multi-pass membrane protein</topology>
    </subcellularLocation>
</comment>
<dbReference type="GO" id="GO:0006506">
    <property type="term" value="P:GPI anchor biosynthetic process"/>
    <property type="evidence" value="ECO:0007669"/>
    <property type="project" value="InterPro"/>
</dbReference>
<dbReference type="GO" id="GO:0008081">
    <property type="term" value="F:phosphoric diester hydrolase activity"/>
    <property type="evidence" value="ECO:0007669"/>
    <property type="project" value="InterPro"/>
</dbReference>
<evidence type="ECO:0000256" key="7">
    <source>
        <dbReference type="ARBA" id="ARBA00022989"/>
    </source>
</evidence>
<comment type="similarity">
    <text evidence="3">Belongs to the metallophosphoesterase superfamily. MPPE1 family.</text>
</comment>
<reference evidence="12 13" key="1">
    <citation type="journal article" date="2007" name="Science">
        <title>Sea anemone genome reveals ancestral eumetazoan gene repertoire and genomic organization.</title>
        <authorList>
            <person name="Putnam N.H."/>
            <person name="Srivastava M."/>
            <person name="Hellsten U."/>
            <person name="Dirks B."/>
            <person name="Chapman J."/>
            <person name="Salamov A."/>
            <person name="Terry A."/>
            <person name="Shapiro H."/>
            <person name="Lindquist E."/>
            <person name="Kapitonov V.V."/>
            <person name="Jurka J."/>
            <person name="Genikhovich G."/>
            <person name="Grigoriev I.V."/>
            <person name="Lucas S.M."/>
            <person name="Steele R.E."/>
            <person name="Finnerty J.R."/>
            <person name="Technau U."/>
            <person name="Martindale M.Q."/>
            <person name="Rokhsar D.S."/>
        </authorList>
    </citation>
    <scope>NUCLEOTIDE SEQUENCE [LARGE SCALE GENOMIC DNA]</scope>
    <source>
        <strain evidence="13">CH2 X CH6</strain>
    </source>
</reference>
<sequence length="390" mass="45330">MLVRRLKCMAIFTLFVFGFCEWFIYYIVLYQCSWPKLSPEKPTDAKGALRVMMLADTHLLGPIDGHWFDKLRREWQMRRTFQTALTLFRPEAVFVLGDLFDEGMACSDEEFEDYFARFNRLFYHPDDIEFHVVFGNHDIGFHDRFKRAFNIPPAQLLRIKGNLFVFVNSIGLEGDSCSMCNETVSALYNIASRLHCDRNHQKRTVLDDGVLGKLRFDKILECEIPRNSPAPILIQHYPLYRPNEADCIGPDAPPPDKRTETNRPRWEVVSQEASSFLLSTLQPRLVVSGHTHHGCYLVHEGGIPELTIPSFSWRNRNNPSFILAVITPENYVLGKCFMPEESTVIYIYIFSGLVLLIMNLSIAITGLRRFIRRCRRQMYRQELQGVATRY</sequence>
<keyword evidence="9" id="KW-0464">Manganese</keyword>
<keyword evidence="5" id="KW-0479">Metal-binding</keyword>
<dbReference type="InterPro" id="IPR039541">
    <property type="entry name" value="MPP_MPPE1"/>
</dbReference>